<protein>
    <submittedName>
        <fullName evidence="1">DUF2797 domain-containing protein</fullName>
    </submittedName>
</protein>
<gene>
    <name evidence="1" type="ORF">ACFYTF_16140</name>
</gene>
<dbReference type="RefSeq" id="WP_052314051.1">
    <property type="nucleotide sequence ID" value="NZ_JBIAMX010000008.1"/>
</dbReference>
<dbReference type="Proteomes" id="UP001601444">
    <property type="component" value="Unassembled WGS sequence"/>
</dbReference>
<organism evidence="1 2">
    <name type="scientific">Nocardia thailandica</name>
    <dbReference type="NCBI Taxonomy" id="257275"/>
    <lineage>
        <taxon>Bacteria</taxon>
        <taxon>Bacillati</taxon>
        <taxon>Actinomycetota</taxon>
        <taxon>Actinomycetes</taxon>
        <taxon>Mycobacteriales</taxon>
        <taxon>Nocardiaceae</taxon>
        <taxon>Nocardia</taxon>
    </lineage>
</organism>
<proteinExistence type="predicted"/>
<keyword evidence="2" id="KW-1185">Reference proteome</keyword>
<evidence type="ECO:0000313" key="2">
    <source>
        <dbReference type="Proteomes" id="UP001601444"/>
    </source>
</evidence>
<reference evidence="1 2" key="1">
    <citation type="submission" date="2024-10" db="EMBL/GenBank/DDBJ databases">
        <title>The Natural Products Discovery Center: Release of the First 8490 Sequenced Strains for Exploring Actinobacteria Biosynthetic Diversity.</title>
        <authorList>
            <person name="Kalkreuter E."/>
            <person name="Kautsar S.A."/>
            <person name="Yang D."/>
            <person name="Bader C.D."/>
            <person name="Teijaro C.N."/>
            <person name="Fluegel L."/>
            <person name="Davis C.M."/>
            <person name="Simpson J.R."/>
            <person name="Lauterbach L."/>
            <person name="Steele A.D."/>
            <person name="Gui C."/>
            <person name="Meng S."/>
            <person name="Li G."/>
            <person name="Viehrig K."/>
            <person name="Ye F."/>
            <person name="Su P."/>
            <person name="Kiefer A.F."/>
            <person name="Nichols A."/>
            <person name="Cepeda A.J."/>
            <person name="Yan W."/>
            <person name="Fan B."/>
            <person name="Jiang Y."/>
            <person name="Adhikari A."/>
            <person name="Zheng C.-J."/>
            <person name="Schuster L."/>
            <person name="Cowan T.M."/>
            <person name="Smanski M.J."/>
            <person name="Chevrette M.G."/>
            <person name="De Carvalho L.P.S."/>
            <person name="Shen B."/>
        </authorList>
    </citation>
    <scope>NUCLEOTIDE SEQUENCE [LARGE SCALE GENOMIC DNA]</scope>
    <source>
        <strain evidence="1 2">NPDC004045</strain>
    </source>
</reference>
<sequence length="304" mass="32879">MSARPALYRGTRWAEDGSWSYELAHPDGTLRRLPGIGTRLAFRVTGPQRYCLGHRSFDGVRGETRPCPQAAPVTAGRQCDRCRIREGWSVVHAHRGPLEALPEQVRGYIAQPHHLYIAYFGRGIAKVGTASAVRRHRRLYEQGALVARFIADSPDGLHVRDLERLVSGETGLRQAVPAATKTRVLTEPLAAWAALERELAEAADHAATALPAGTAAAGAHWTGGARFYATLHARGRYPTATDFAAPTGEYALDAVTAHGHTLACRAESGDGELVLVDDSRLIGRRIELDDTITATPEPAQAGLF</sequence>
<name>A0ABW6PPM8_9NOCA</name>
<dbReference type="EMBL" id="JBIAMX010000008">
    <property type="protein sequence ID" value="MFF0544362.1"/>
    <property type="molecule type" value="Genomic_DNA"/>
</dbReference>
<evidence type="ECO:0000313" key="1">
    <source>
        <dbReference type="EMBL" id="MFF0544362.1"/>
    </source>
</evidence>
<comment type="caution">
    <text evidence="1">The sequence shown here is derived from an EMBL/GenBank/DDBJ whole genome shotgun (WGS) entry which is preliminary data.</text>
</comment>
<accession>A0ABW6PPM8</accession>